<proteinExistence type="predicted"/>
<gene>
    <name evidence="2" type="ORF">L227DRAFT_505266</name>
</gene>
<organism evidence="2 3">
    <name type="scientific">Lentinus tigrinus ALCF2SS1-6</name>
    <dbReference type="NCBI Taxonomy" id="1328759"/>
    <lineage>
        <taxon>Eukaryota</taxon>
        <taxon>Fungi</taxon>
        <taxon>Dikarya</taxon>
        <taxon>Basidiomycota</taxon>
        <taxon>Agaricomycotina</taxon>
        <taxon>Agaricomycetes</taxon>
        <taxon>Polyporales</taxon>
        <taxon>Polyporaceae</taxon>
        <taxon>Lentinus</taxon>
    </lineage>
</organism>
<feature type="chain" id="PRO_5022968232" evidence="1">
    <location>
        <begin position="26"/>
        <end position="195"/>
    </location>
</feature>
<reference evidence="2" key="1">
    <citation type="journal article" date="2018" name="Genome Biol. Evol.">
        <title>Genomics and development of Lentinus tigrinus, a white-rot wood-decaying mushroom with dimorphic fruiting bodies.</title>
        <authorList>
            <person name="Wu B."/>
            <person name="Xu Z."/>
            <person name="Knudson A."/>
            <person name="Carlson A."/>
            <person name="Chen N."/>
            <person name="Kovaka S."/>
            <person name="LaButti K."/>
            <person name="Lipzen A."/>
            <person name="Pennachio C."/>
            <person name="Riley R."/>
            <person name="Schakwitz W."/>
            <person name="Umezawa K."/>
            <person name="Ohm R.A."/>
            <person name="Grigoriev I.V."/>
            <person name="Nagy L.G."/>
            <person name="Gibbons J."/>
            <person name="Hibbett D."/>
        </authorList>
    </citation>
    <scope>NUCLEOTIDE SEQUENCE [LARGE SCALE GENOMIC DNA]</scope>
    <source>
        <strain evidence="2">ALCF2SS1-6</strain>
    </source>
</reference>
<keyword evidence="3" id="KW-1185">Reference proteome</keyword>
<dbReference type="AlphaFoldDB" id="A0A5C2S5W4"/>
<keyword evidence="1" id="KW-0732">Signal</keyword>
<accession>A0A5C2S5W4</accession>
<dbReference type="PROSITE" id="PS51257">
    <property type="entry name" value="PROKAR_LIPOPROTEIN"/>
    <property type="match status" value="1"/>
</dbReference>
<protein>
    <submittedName>
        <fullName evidence="2">Uncharacterized protein</fullName>
    </submittedName>
</protein>
<evidence type="ECO:0000256" key="1">
    <source>
        <dbReference type="SAM" id="SignalP"/>
    </source>
</evidence>
<dbReference type="Gene3D" id="2.60.120.260">
    <property type="entry name" value="Galactose-binding domain-like"/>
    <property type="match status" value="1"/>
</dbReference>
<feature type="signal peptide" evidence="1">
    <location>
        <begin position="1"/>
        <end position="25"/>
    </location>
</feature>
<dbReference type="EMBL" id="ML122275">
    <property type="protein sequence ID" value="RPD58424.1"/>
    <property type="molecule type" value="Genomic_DNA"/>
</dbReference>
<dbReference type="OrthoDB" id="3245657at2759"/>
<dbReference type="STRING" id="1328759.A0A5C2S5W4"/>
<evidence type="ECO:0000313" key="2">
    <source>
        <dbReference type="EMBL" id="RPD58424.1"/>
    </source>
</evidence>
<sequence length="195" mass="21831">MTRLLPVIAFGQWLLALVWLSCVESTLVNITVDNYYRDPLTNTTWVTYTPTNAWKLSLGTACDSCYAHPDPSHTYFRTWNEGVYNPGGGLGSDMYASFDFEGVAVYVYCVIPRAGNVDMRFVLDGQQVGLYSRPPNGTDTYEYNIPVYVNKSLSAGNHTIQVHNGELGGNQSIMLLDYIVYTYVPFSVYHHAPSL</sequence>
<dbReference type="Proteomes" id="UP000313359">
    <property type="component" value="Unassembled WGS sequence"/>
</dbReference>
<evidence type="ECO:0000313" key="3">
    <source>
        <dbReference type="Proteomes" id="UP000313359"/>
    </source>
</evidence>
<name>A0A5C2S5W4_9APHY</name>